<keyword evidence="8" id="KW-1185">Reference proteome</keyword>
<dbReference type="InterPro" id="IPR006059">
    <property type="entry name" value="SBP"/>
</dbReference>
<protein>
    <recommendedName>
        <fullName evidence="9">Extracellular solute-binding protein</fullName>
    </recommendedName>
</protein>
<dbReference type="PANTHER" id="PTHR43649:SF33">
    <property type="entry name" value="POLYGALACTURONAN_RHAMNOGALACTURONAN-BINDING PROTEIN YTCQ"/>
    <property type="match status" value="1"/>
</dbReference>
<evidence type="ECO:0000313" key="8">
    <source>
        <dbReference type="Proteomes" id="UP000679950"/>
    </source>
</evidence>
<organism evidence="7 8">
    <name type="scientific">Lederbergia ruris</name>
    <dbReference type="NCBI Taxonomy" id="217495"/>
    <lineage>
        <taxon>Bacteria</taxon>
        <taxon>Bacillati</taxon>
        <taxon>Bacillota</taxon>
        <taxon>Bacilli</taxon>
        <taxon>Bacillales</taxon>
        <taxon>Bacillaceae</taxon>
        <taxon>Lederbergia</taxon>
    </lineage>
</organism>
<feature type="compositionally biased region" description="Basic and acidic residues" evidence="6">
    <location>
        <begin position="14"/>
        <end position="23"/>
    </location>
</feature>
<evidence type="ECO:0000256" key="4">
    <source>
        <dbReference type="ARBA" id="ARBA00023139"/>
    </source>
</evidence>
<evidence type="ECO:0000256" key="5">
    <source>
        <dbReference type="ARBA" id="ARBA00023288"/>
    </source>
</evidence>
<dbReference type="Proteomes" id="UP000679950">
    <property type="component" value="Unassembled WGS sequence"/>
</dbReference>
<proteinExistence type="predicted"/>
<dbReference type="EMBL" id="BORB01000007">
    <property type="protein sequence ID" value="GIN56834.1"/>
    <property type="molecule type" value="Genomic_DNA"/>
</dbReference>
<keyword evidence="5" id="KW-0449">Lipoprotein</keyword>
<keyword evidence="1" id="KW-1003">Cell membrane</keyword>
<keyword evidence="2" id="KW-0732">Signal</keyword>
<evidence type="ECO:0000256" key="3">
    <source>
        <dbReference type="ARBA" id="ARBA00023136"/>
    </source>
</evidence>
<gene>
    <name evidence="7" type="ORF">J8TS2_11530</name>
</gene>
<name>A0ABQ4KHC1_9BACI</name>
<dbReference type="InterPro" id="IPR050490">
    <property type="entry name" value="Bact_solute-bd_prot1"/>
</dbReference>
<dbReference type="Pfam" id="PF13416">
    <property type="entry name" value="SBP_bac_8"/>
    <property type="match status" value="1"/>
</dbReference>
<dbReference type="SUPFAM" id="SSF53850">
    <property type="entry name" value="Periplasmic binding protein-like II"/>
    <property type="match status" value="1"/>
</dbReference>
<evidence type="ECO:0000313" key="7">
    <source>
        <dbReference type="EMBL" id="GIN56834.1"/>
    </source>
</evidence>
<keyword evidence="4" id="KW-0564">Palmitate</keyword>
<evidence type="ECO:0000256" key="2">
    <source>
        <dbReference type="ARBA" id="ARBA00022729"/>
    </source>
</evidence>
<feature type="region of interest" description="Disordered" evidence="6">
    <location>
        <begin position="1"/>
        <end position="23"/>
    </location>
</feature>
<evidence type="ECO:0000256" key="1">
    <source>
        <dbReference type="ARBA" id="ARBA00022475"/>
    </source>
</evidence>
<keyword evidence="3" id="KW-0472">Membrane</keyword>
<evidence type="ECO:0000256" key="6">
    <source>
        <dbReference type="SAM" id="MobiDB-lite"/>
    </source>
</evidence>
<comment type="caution">
    <text evidence="7">The sequence shown here is derived from an EMBL/GenBank/DDBJ whole genome shotgun (WGS) entry which is preliminary data.</text>
</comment>
<dbReference type="Gene3D" id="3.40.190.10">
    <property type="entry name" value="Periplasmic binding protein-like II"/>
    <property type="match status" value="1"/>
</dbReference>
<reference evidence="7 8" key="1">
    <citation type="submission" date="2021-03" db="EMBL/GenBank/DDBJ databases">
        <title>Antimicrobial resistance genes in bacteria isolated from Japanese honey, and their potential for conferring macrolide and lincosamide resistance in the American foulbrood pathogen Paenibacillus larvae.</title>
        <authorList>
            <person name="Okamoto M."/>
            <person name="Kumagai M."/>
            <person name="Kanamori H."/>
            <person name="Takamatsu D."/>
        </authorList>
    </citation>
    <scope>NUCLEOTIDE SEQUENCE [LARGE SCALE GENOMIC DNA]</scope>
    <source>
        <strain evidence="7 8">J8TS2</strain>
    </source>
</reference>
<evidence type="ECO:0008006" key="9">
    <source>
        <dbReference type="Google" id="ProtNLM"/>
    </source>
</evidence>
<dbReference type="PANTHER" id="PTHR43649">
    <property type="entry name" value="ARABINOSE-BINDING PROTEIN-RELATED"/>
    <property type="match status" value="1"/>
</dbReference>
<sequence length="428" mass="48820">MILSACSGATESGKQQKEKEEKEEIITEVWDEEGEPTTVKVLYPWREDAFEEQIVKPYKDEIPKNITLECVCEEAQLEPLQEMNAKGIVPDIIFANWGIEPLVELDMLEPVDEFVQKYDVDLEAFDQSVIASYRAMDPDGEGRLIGMPTFVDTLGLFFNKDIFDLFGVSYPDPEKPMTWAEVRDLAAKMTGERNGVQYRGLEMGEGLTSFEATVPLKEFEMNWTDPETGEVILDESPEAKQYLDYMKQIYSIPGLYDPAKEARETDKFGEKTAAMAISWPGYFRWGLGGEPEEAKMIDVAPIPVWEEGGVGPRKWAHPYVLNKYSENQDAGFQVMWAISRVDSLDPLKNPNSEFSEEHENYPIYEGKNMKAFWSYEGAMPPEQISKWDDYVDLAGSLEKLAEGNMDTNEFLRILKEESEITIKEAMNK</sequence>
<accession>A0ABQ4KHC1</accession>